<evidence type="ECO:0000256" key="5">
    <source>
        <dbReference type="ARBA" id="ARBA00022475"/>
    </source>
</evidence>
<dbReference type="FunFam" id="3.40.50.300:FF:000054">
    <property type="entry name" value="ABC multidrug transporter atrF"/>
    <property type="match status" value="1"/>
</dbReference>
<dbReference type="Pfam" id="PF00005">
    <property type="entry name" value="ABC_tran"/>
    <property type="match status" value="2"/>
</dbReference>
<dbReference type="FunFam" id="3.40.50.300:FF:001601">
    <property type="entry name" value="ABC multidrug transporter"/>
    <property type="match status" value="1"/>
</dbReference>
<evidence type="ECO:0000256" key="14">
    <source>
        <dbReference type="SAM" id="Phobius"/>
    </source>
</evidence>
<keyword evidence="7" id="KW-0677">Repeat</keyword>
<evidence type="ECO:0000256" key="8">
    <source>
        <dbReference type="ARBA" id="ARBA00022741"/>
    </source>
</evidence>
<evidence type="ECO:0000256" key="2">
    <source>
        <dbReference type="ARBA" id="ARBA00004236"/>
    </source>
</evidence>
<dbReference type="InterPro" id="IPR043926">
    <property type="entry name" value="ABCG_dom"/>
</dbReference>
<keyword evidence="10 14" id="KW-1133">Transmembrane helix</keyword>
<accession>A0A4U0X4H1</accession>
<feature type="region of interest" description="Disordered" evidence="13">
    <location>
        <begin position="1"/>
        <end position="68"/>
    </location>
</feature>
<dbReference type="GO" id="GO:0005886">
    <property type="term" value="C:plasma membrane"/>
    <property type="evidence" value="ECO:0007669"/>
    <property type="project" value="UniProtKB-SubCell"/>
</dbReference>
<evidence type="ECO:0000256" key="4">
    <source>
        <dbReference type="ARBA" id="ARBA00022448"/>
    </source>
</evidence>
<dbReference type="CDD" id="cd03233">
    <property type="entry name" value="ABCG_PDR_domain1"/>
    <property type="match status" value="1"/>
</dbReference>
<evidence type="ECO:0000256" key="12">
    <source>
        <dbReference type="ARBA" id="ARBA00023180"/>
    </source>
</evidence>
<evidence type="ECO:0000256" key="6">
    <source>
        <dbReference type="ARBA" id="ARBA00022692"/>
    </source>
</evidence>
<feature type="transmembrane region" description="Helical" evidence="14">
    <location>
        <begin position="496"/>
        <end position="520"/>
    </location>
</feature>
<dbReference type="InterPro" id="IPR003439">
    <property type="entry name" value="ABC_transporter-like_ATP-bd"/>
</dbReference>
<organism evidence="16 17">
    <name type="scientific">Cryomyces minteri</name>
    <dbReference type="NCBI Taxonomy" id="331657"/>
    <lineage>
        <taxon>Eukaryota</taxon>
        <taxon>Fungi</taxon>
        <taxon>Dikarya</taxon>
        <taxon>Ascomycota</taxon>
        <taxon>Pezizomycotina</taxon>
        <taxon>Dothideomycetes</taxon>
        <taxon>Dothideomycetes incertae sedis</taxon>
        <taxon>Cryomyces</taxon>
    </lineage>
</organism>
<feature type="transmembrane region" description="Helical" evidence="14">
    <location>
        <begin position="1159"/>
        <end position="1185"/>
    </location>
</feature>
<dbReference type="InterPro" id="IPR027417">
    <property type="entry name" value="P-loop_NTPase"/>
</dbReference>
<feature type="transmembrane region" description="Helical" evidence="14">
    <location>
        <begin position="1232"/>
        <end position="1256"/>
    </location>
</feature>
<feature type="transmembrane region" description="Helical" evidence="14">
    <location>
        <begin position="1197"/>
        <end position="1220"/>
    </location>
</feature>
<feature type="transmembrane region" description="Helical" evidence="14">
    <location>
        <begin position="1115"/>
        <end position="1138"/>
    </location>
</feature>
<feature type="transmembrane region" description="Helical" evidence="14">
    <location>
        <begin position="639"/>
        <end position="658"/>
    </location>
</feature>
<evidence type="ECO:0000256" key="13">
    <source>
        <dbReference type="SAM" id="MobiDB-lite"/>
    </source>
</evidence>
<dbReference type="InterPro" id="IPR013525">
    <property type="entry name" value="ABC2_TM"/>
</dbReference>
<dbReference type="InterPro" id="IPR029481">
    <property type="entry name" value="ABC_trans_N"/>
</dbReference>
<comment type="caution">
    <text evidence="16">The sequence shown here is derived from an EMBL/GenBank/DDBJ whole genome shotgun (WGS) entry which is preliminary data.</text>
</comment>
<dbReference type="OrthoDB" id="245989at2759"/>
<dbReference type="Pfam" id="PF19055">
    <property type="entry name" value="ABC2_membrane_7"/>
    <property type="match status" value="1"/>
</dbReference>
<dbReference type="GO" id="GO:0140359">
    <property type="term" value="F:ABC-type transporter activity"/>
    <property type="evidence" value="ECO:0007669"/>
    <property type="project" value="InterPro"/>
</dbReference>
<keyword evidence="12" id="KW-0325">Glycoprotein</keyword>
<dbReference type="InterPro" id="IPR034001">
    <property type="entry name" value="ABCG_PDR_1"/>
</dbReference>
<evidence type="ECO:0000256" key="9">
    <source>
        <dbReference type="ARBA" id="ARBA00022840"/>
    </source>
</evidence>
<keyword evidence="9" id="KW-0067">ATP-binding</keyword>
<dbReference type="GO" id="GO:0005524">
    <property type="term" value="F:ATP binding"/>
    <property type="evidence" value="ECO:0007669"/>
    <property type="project" value="UniProtKB-KW"/>
</dbReference>
<feature type="transmembrane region" description="Helical" evidence="14">
    <location>
        <begin position="741"/>
        <end position="762"/>
    </location>
</feature>
<dbReference type="InterPro" id="IPR034003">
    <property type="entry name" value="ABCG_PDR_2"/>
</dbReference>
<dbReference type="GO" id="GO:0012505">
    <property type="term" value="C:endomembrane system"/>
    <property type="evidence" value="ECO:0007669"/>
    <property type="project" value="UniProtKB-SubCell"/>
</dbReference>
<keyword evidence="4" id="KW-0813">Transport</keyword>
<keyword evidence="8" id="KW-0547">Nucleotide-binding</keyword>
<keyword evidence="11 14" id="KW-0472">Membrane</keyword>
<comment type="similarity">
    <text evidence="3">Belongs to the ABC transporter superfamily. ABCG family. PDR (TC 3.A.1.205) subfamily.</text>
</comment>
<evidence type="ECO:0000256" key="10">
    <source>
        <dbReference type="ARBA" id="ARBA00022989"/>
    </source>
</evidence>
<dbReference type="Pfam" id="PF01061">
    <property type="entry name" value="ABC2_membrane"/>
    <property type="match status" value="2"/>
</dbReference>
<dbReference type="PROSITE" id="PS50893">
    <property type="entry name" value="ABC_TRANSPORTER_2"/>
    <property type="match status" value="2"/>
</dbReference>
<feature type="compositionally biased region" description="Polar residues" evidence="13">
    <location>
        <begin position="42"/>
        <end position="66"/>
    </location>
</feature>
<dbReference type="Pfam" id="PF06422">
    <property type="entry name" value="PDR_CDR"/>
    <property type="match status" value="2"/>
</dbReference>
<dbReference type="Proteomes" id="UP000308768">
    <property type="component" value="Unassembled WGS sequence"/>
</dbReference>
<dbReference type="PROSITE" id="PS00211">
    <property type="entry name" value="ABC_TRANSPORTER_1"/>
    <property type="match status" value="1"/>
</dbReference>
<feature type="compositionally biased region" description="Polar residues" evidence="13">
    <location>
        <begin position="23"/>
        <end position="32"/>
    </location>
</feature>
<keyword evidence="5" id="KW-1003">Cell membrane</keyword>
<dbReference type="Pfam" id="PF14510">
    <property type="entry name" value="ABC_trans_N"/>
    <property type="match status" value="1"/>
</dbReference>
<name>A0A4U0X4H1_9PEZI</name>
<dbReference type="PANTHER" id="PTHR19241">
    <property type="entry name" value="ATP-BINDING CASSETTE TRANSPORTER"/>
    <property type="match status" value="1"/>
</dbReference>
<dbReference type="SMART" id="SM00382">
    <property type="entry name" value="AAA"/>
    <property type="match status" value="2"/>
</dbReference>
<evidence type="ECO:0000313" key="17">
    <source>
        <dbReference type="Proteomes" id="UP000308768"/>
    </source>
</evidence>
<keyword evidence="17" id="KW-1185">Reference proteome</keyword>
<feature type="transmembrane region" description="Helical" evidence="14">
    <location>
        <begin position="1350"/>
        <end position="1369"/>
    </location>
</feature>
<sequence length="1415" mass="157658">MAEKDGIVRTASGGQTYAPDGLLSSSPETTPKTEAFVAPLSRRSTPTHTASHSAQMSPLDTKQGQKSLELGDPVFDPNSPQFDLYKWLRMFVRLLDEEGLKQKRAGIFFKNLNVSGSGSALNLQKDVASLFMIPFRIGEHFNIGKKPEKQILRNFDGLMKSGEMLIVLGRPGSGCSTLLKSMCGELHGLDLDKNSTIHYNGITQSQMLKEFKGEVVYNQEVDKHFPHLTVGQTLEFAASVRTPSHRVKGASRKEWAKHITQVIMAVFGLSHTYNTKVGNDFVRGVSGGERKRVSIAEMALSAAPLAAWDNSTRGLDSATALEFVKSLRLSANLGGSAHAVAIYQASQAIYNVFDKAIVLYEGRQIFFGPVGVAKNYFEEMGWYCPGRQTTGDFLTSITNPQERQAREGFEKKVPRTPAEFERYWRESKEYKTLQGEIQEHEEEFPIDGSIVEDFRANKRDQQANHTRAKSSYLISVPMQIKLNTKRAYQRIWNDKASTLTTIIGQIVMALIVGSVFYGTADATQGFFAKGSVLFFAILLNALIAISEITSLYAQRPIVEKHASYAFYHPATEAIAGIASDIPVKFLLAVTFNIVLYFLAGLRREPSQFFLYFLIVFVSMFVMSAIFRTMAAVTKTVSQAMALSGVLVLAIVVYTGFVVPLDYMRPWFKWIHYLNPIYYAFEILIANEFHGREFICSGFIPAYTSLTGDSFVCSVTGAIAGARTVSGDDYIAASFSYYYSNVWRNFGILLAFLFGFMVIYLVATEMNSSTTSTAEVLVFRRGHVPAYMQDIDKKQANDEEMAAPEAASKEGADSEGVNVIPPQKDIFTWRDAVYDIEIKGNPRRLLDHVSGWVKPGTLTALMGTSGAGKTTLLDVLAQRTTMGVITGDMLVNGKPLDSSFQRKTGYVQQQDLHLETATVRESLRFSAMLRQPKSVSKQEKYDYVEDVIKMLNMEDFAEAVVGVPGEGLNVEQRKLLTIGVELAAKPKLLLFLDEPTSGLDSQSSWAICAFLRKLADNGQAVLCTIHQPSAILFQQFDRLLFLKKGGKTVYFGPIGKDSRSLLDYFESNGARRCKDDENPAEYMLEHSKMALGIASGLFIGFSFFRPDTSTQGLQNVIFSVFMVSTIFSTLIQQIMPLFVTQRSLYEVRERPSKAYSWKAFLIANISVEIPYQVMMGILVFACYYYAVNGVQSSERQGLVLLFCIQFFIYASTFAHMLIAALPDALTAGSIATLLFAMTLIFNGVMQAPSALPGFWIFMYRVSPLTYWVAGIVSTELHGRTIDCSAAESSIFNPPAGETCQSYLAPYLASAPGTLQNPTATADCRYCSLSNADQFMAGSNIYWSERWRNFGIMWVYIIFNIFVATVLYYTFRVKKWDSTRLTAGFAKIGYYAKAAFRKHPAKTEKGKEVEQQNHHLF</sequence>
<feature type="domain" description="ABC transporter" evidence="15">
    <location>
        <begin position="135"/>
        <end position="386"/>
    </location>
</feature>
<dbReference type="EMBL" id="NAJN01000578">
    <property type="protein sequence ID" value="TKA71300.1"/>
    <property type="molecule type" value="Genomic_DNA"/>
</dbReference>
<dbReference type="GO" id="GO:0016887">
    <property type="term" value="F:ATP hydrolysis activity"/>
    <property type="evidence" value="ECO:0007669"/>
    <property type="project" value="InterPro"/>
</dbReference>
<dbReference type="InterPro" id="IPR003593">
    <property type="entry name" value="AAA+_ATPase"/>
</dbReference>
<gene>
    <name evidence="16" type="ORF">B0A49_06057</name>
</gene>
<reference evidence="16 17" key="1">
    <citation type="submission" date="2017-03" db="EMBL/GenBank/DDBJ databases">
        <title>Genomes of endolithic fungi from Antarctica.</title>
        <authorList>
            <person name="Coleine C."/>
            <person name="Masonjones S."/>
            <person name="Stajich J.E."/>
        </authorList>
    </citation>
    <scope>NUCLEOTIDE SEQUENCE [LARGE SCALE GENOMIC DNA]</scope>
    <source>
        <strain evidence="16 17">CCFEE 5187</strain>
    </source>
</reference>
<evidence type="ECO:0000259" key="15">
    <source>
        <dbReference type="PROSITE" id="PS50893"/>
    </source>
</evidence>
<comment type="subcellular location">
    <subcellularLocation>
        <location evidence="2">Cell membrane</location>
    </subcellularLocation>
    <subcellularLocation>
        <location evidence="1">Endomembrane system</location>
        <topology evidence="1">Multi-pass membrane protein</topology>
    </subcellularLocation>
</comment>
<protein>
    <recommendedName>
        <fullName evidence="15">ABC transporter domain-containing protein</fullName>
    </recommendedName>
</protein>
<proteinExistence type="inferred from homology"/>
<dbReference type="STRING" id="331657.A0A4U0X4H1"/>
<dbReference type="Gene3D" id="3.40.50.300">
    <property type="entry name" value="P-loop containing nucleotide triphosphate hydrolases"/>
    <property type="match status" value="2"/>
</dbReference>
<evidence type="ECO:0000256" key="3">
    <source>
        <dbReference type="ARBA" id="ARBA00006012"/>
    </source>
</evidence>
<feature type="domain" description="ABC transporter" evidence="15">
    <location>
        <begin position="830"/>
        <end position="1068"/>
    </location>
</feature>
<evidence type="ECO:0000313" key="16">
    <source>
        <dbReference type="EMBL" id="TKA71300.1"/>
    </source>
</evidence>
<evidence type="ECO:0000256" key="11">
    <source>
        <dbReference type="ARBA" id="ARBA00023136"/>
    </source>
</evidence>
<evidence type="ECO:0000256" key="7">
    <source>
        <dbReference type="ARBA" id="ARBA00022737"/>
    </source>
</evidence>
<feature type="transmembrane region" description="Helical" evidence="14">
    <location>
        <begin position="608"/>
        <end position="627"/>
    </location>
</feature>
<dbReference type="SUPFAM" id="SSF52540">
    <property type="entry name" value="P-loop containing nucleoside triphosphate hydrolases"/>
    <property type="match status" value="2"/>
</dbReference>
<dbReference type="InterPro" id="IPR017871">
    <property type="entry name" value="ABC_transporter-like_CS"/>
</dbReference>
<dbReference type="CDD" id="cd03232">
    <property type="entry name" value="ABCG_PDR_domain2"/>
    <property type="match status" value="1"/>
</dbReference>
<dbReference type="InterPro" id="IPR010929">
    <property type="entry name" value="PDR_CDR_ABC"/>
</dbReference>
<feature type="transmembrane region" description="Helical" evidence="14">
    <location>
        <begin position="1088"/>
        <end position="1103"/>
    </location>
</feature>
<keyword evidence="6 14" id="KW-0812">Transmembrane</keyword>
<feature type="transmembrane region" description="Helical" evidence="14">
    <location>
        <begin position="532"/>
        <end position="553"/>
    </location>
</feature>
<evidence type="ECO:0000256" key="1">
    <source>
        <dbReference type="ARBA" id="ARBA00004127"/>
    </source>
</evidence>